<sequence>MKEKDYFSLGDKYFDSGLLRKAFLTVKAGAYKGDTSCQQNLGYFYDEGVGTFVNKEKAIYWYRKSARLGECSSALNLGILYRDRGLFFWQKNGFFMQRI</sequence>
<dbReference type="Gene3D" id="1.25.40.10">
    <property type="entry name" value="Tetratricopeptide repeat domain"/>
    <property type="match status" value="1"/>
</dbReference>
<protein>
    <submittedName>
        <fullName evidence="1">Sel1 repeat family protein</fullName>
    </submittedName>
</protein>
<dbReference type="AlphaFoldDB" id="A0A4U0P8K4"/>
<dbReference type="Proteomes" id="UP000310016">
    <property type="component" value="Unassembled WGS sequence"/>
</dbReference>
<comment type="caution">
    <text evidence="1">The sequence shown here is derived from an EMBL/GenBank/DDBJ whole genome shotgun (WGS) entry which is preliminary data.</text>
</comment>
<reference evidence="1 2" key="1">
    <citation type="submission" date="2019-04" db="EMBL/GenBank/DDBJ databases">
        <title>Chitiniphilus eburnea sp. nov., a novel chitinolytic bacterium isolated from aquaculture sludge.</title>
        <authorList>
            <person name="Sheng M."/>
        </authorList>
    </citation>
    <scope>NUCLEOTIDE SEQUENCE [LARGE SCALE GENOMIC DNA]</scope>
    <source>
        <strain evidence="1 2">HX-2-15</strain>
    </source>
</reference>
<gene>
    <name evidence="1" type="ORF">FAZ21_19650</name>
</gene>
<dbReference type="SUPFAM" id="SSF81901">
    <property type="entry name" value="HCP-like"/>
    <property type="match status" value="1"/>
</dbReference>
<dbReference type="InterPro" id="IPR006597">
    <property type="entry name" value="Sel1-like"/>
</dbReference>
<evidence type="ECO:0000313" key="1">
    <source>
        <dbReference type="EMBL" id="TJZ63866.1"/>
    </source>
</evidence>
<dbReference type="EMBL" id="SUMF01000055">
    <property type="protein sequence ID" value="TJZ63866.1"/>
    <property type="molecule type" value="Genomic_DNA"/>
</dbReference>
<dbReference type="SMART" id="SM00671">
    <property type="entry name" value="SEL1"/>
    <property type="match status" value="1"/>
</dbReference>
<organism evidence="1 2">
    <name type="scientific">Chitiniphilus eburneus</name>
    <dbReference type="NCBI Taxonomy" id="2571148"/>
    <lineage>
        <taxon>Bacteria</taxon>
        <taxon>Pseudomonadati</taxon>
        <taxon>Pseudomonadota</taxon>
        <taxon>Betaproteobacteria</taxon>
        <taxon>Neisseriales</taxon>
        <taxon>Chitinibacteraceae</taxon>
        <taxon>Chitiniphilus</taxon>
    </lineage>
</organism>
<name>A0A4U0P8K4_9NEIS</name>
<dbReference type="InterPro" id="IPR011990">
    <property type="entry name" value="TPR-like_helical_dom_sf"/>
</dbReference>
<proteinExistence type="predicted"/>
<dbReference type="Pfam" id="PF08238">
    <property type="entry name" value="Sel1"/>
    <property type="match status" value="1"/>
</dbReference>
<dbReference type="OrthoDB" id="5365194at2"/>
<keyword evidence="2" id="KW-1185">Reference proteome</keyword>
<dbReference type="RefSeq" id="WP_136775131.1">
    <property type="nucleotide sequence ID" value="NZ_SUMF01000055.1"/>
</dbReference>
<evidence type="ECO:0000313" key="2">
    <source>
        <dbReference type="Proteomes" id="UP000310016"/>
    </source>
</evidence>
<accession>A0A4U0P8K4</accession>